<reference evidence="1 2" key="1">
    <citation type="submission" date="2024-09" db="EMBL/GenBank/DDBJ databases">
        <title>Floridaenema gen nov. (Aerosakkonemataceae, Aerosakkonematales ord. nov., Cyanobacteria) from benthic tropical and subtropical fresh waters, with the description of four new species.</title>
        <authorList>
            <person name="Moretto J.A."/>
            <person name="Berthold D.E."/>
            <person name="Lefler F.W."/>
            <person name="Huang I.-S."/>
            <person name="Laughinghouse H. IV."/>
        </authorList>
    </citation>
    <scope>NUCLEOTIDE SEQUENCE [LARGE SCALE GENOMIC DNA]</scope>
    <source>
        <strain evidence="1 2">BLCC-F46</strain>
    </source>
</reference>
<keyword evidence="2" id="KW-1185">Reference proteome</keyword>
<name>A0ABV4WZZ0_9CYAN</name>
<organism evidence="1 2">
    <name type="scientific">Floridaenema aerugineum BLCC-F46</name>
    <dbReference type="NCBI Taxonomy" id="3153654"/>
    <lineage>
        <taxon>Bacteria</taxon>
        <taxon>Bacillati</taxon>
        <taxon>Cyanobacteriota</taxon>
        <taxon>Cyanophyceae</taxon>
        <taxon>Oscillatoriophycideae</taxon>
        <taxon>Aerosakkonematales</taxon>
        <taxon>Aerosakkonemataceae</taxon>
        <taxon>Floridanema</taxon>
        <taxon>Floridanema aerugineum</taxon>
    </lineage>
</organism>
<sequence>MGAGCYHYRDFFGLCVFAILLLASARDVFHAKVKALFPGWIDAIAID</sequence>
<gene>
    <name evidence="1" type="ORF">ACE1CC_04245</name>
</gene>
<comment type="caution">
    <text evidence="1">The sequence shown here is derived from an EMBL/GenBank/DDBJ whole genome shotgun (WGS) entry which is preliminary data.</text>
</comment>
<accession>A0ABV4WZZ0</accession>
<dbReference type="EMBL" id="JBHFNQ010000038">
    <property type="protein sequence ID" value="MFB2876083.1"/>
    <property type="molecule type" value="Genomic_DNA"/>
</dbReference>
<dbReference type="RefSeq" id="WP_413269225.1">
    <property type="nucleotide sequence ID" value="NZ_JBHFNQ010000038.1"/>
</dbReference>
<proteinExistence type="predicted"/>
<protein>
    <submittedName>
        <fullName evidence="1">Uncharacterized protein</fullName>
    </submittedName>
</protein>
<evidence type="ECO:0000313" key="2">
    <source>
        <dbReference type="Proteomes" id="UP001576774"/>
    </source>
</evidence>
<dbReference type="Proteomes" id="UP001576774">
    <property type="component" value="Unassembled WGS sequence"/>
</dbReference>
<evidence type="ECO:0000313" key="1">
    <source>
        <dbReference type="EMBL" id="MFB2876083.1"/>
    </source>
</evidence>